<dbReference type="InterPro" id="IPR000719">
    <property type="entry name" value="Prot_kinase_dom"/>
</dbReference>
<keyword evidence="4 5" id="KW-0067">ATP-binding</keyword>
<dbReference type="PROSITE" id="PS00107">
    <property type="entry name" value="PROTEIN_KINASE_ATP"/>
    <property type="match status" value="1"/>
</dbReference>
<dbReference type="SMART" id="SM00220">
    <property type="entry name" value="S_TKc"/>
    <property type="match status" value="1"/>
</dbReference>
<dbReference type="Gene3D" id="3.30.200.20">
    <property type="entry name" value="Phosphorylase Kinase, domain 1"/>
    <property type="match status" value="1"/>
</dbReference>
<dbReference type="InterPro" id="IPR008271">
    <property type="entry name" value="Ser/Thr_kinase_AS"/>
</dbReference>
<dbReference type="SUPFAM" id="SSF56112">
    <property type="entry name" value="Protein kinase-like (PK-like)"/>
    <property type="match status" value="1"/>
</dbReference>
<dbReference type="InterPro" id="IPR050538">
    <property type="entry name" value="MAP_kinase_kinase_kinase"/>
</dbReference>
<feature type="binding site" evidence="5">
    <location>
        <position position="241"/>
    </location>
    <ligand>
        <name>ATP</name>
        <dbReference type="ChEBI" id="CHEBI:30616"/>
    </ligand>
</feature>
<comment type="caution">
    <text evidence="8">The sequence shown here is derived from an EMBL/GenBank/DDBJ whole genome shotgun (WGS) entry which is preliminary data.</text>
</comment>
<feature type="region of interest" description="Disordered" evidence="6">
    <location>
        <begin position="173"/>
        <end position="207"/>
    </location>
</feature>
<evidence type="ECO:0000256" key="1">
    <source>
        <dbReference type="ARBA" id="ARBA00022679"/>
    </source>
</evidence>
<evidence type="ECO:0000256" key="3">
    <source>
        <dbReference type="ARBA" id="ARBA00022777"/>
    </source>
</evidence>
<feature type="compositionally biased region" description="Low complexity" evidence="6">
    <location>
        <begin position="126"/>
        <end position="137"/>
    </location>
</feature>
<feature type="domain" description="Protein kinase" evidence="7">
    <location>
        <begin position="212"/>
        <end position="564"/>
    </location>
</feature>
<keyword evidence="9" id="KW-1185">Reference proteome</keyword>
<protein>
    <submittedName>
        <fullName evidence="8">MAP kinase kinase kinase</fullName>
    </submittedName>
</protein>
<evidence type="ECO:0000256" key="5">
    <source>
        <dbReference type="PROSITE-ProRule" id="PRU10141"/>
    </source>
</evidence>
<feature type="region of interest" description="Disordered" evidence="6">
    <location>
        <begin position="67"/>
        <end position="137"/>
    </location>
</feature>
<evidence type="ECO:0000313" key="9">
    <source>
        <dbReference type="Proteomes" id="UP001363151"/>
    </source>
</evidence>
<keyword evidence="2 5" id="KW-0547">Nucleotide-binding</keyword>
<dbReference type="CDD" id="cd06606">
    <property type="entry name" value="STKc_MAPKKK"/>
    <property type="match status" value="1"/>
</dbReference>
<accession>A0ABR1GA27</accession>
<dbReference type="PROSITE" id="PS00108">
    <property type="entry name" value="PROTEIN_KINASE_ST"/>
    <property type="match status" value="1"/>
</dbReference>
<evidence type="ECO:0000313" key="8">
    <source>
        <dbReference type="EMBL" id="KAK7249868.1"/>
    </source>
</evidence>
<evidence type="ECO:0000256" key="6">
    <source>
        <dbReference type="SAM" id="MobiDB-lite"/>
    </source>
</evidence>
<dbReference type="Proteomes" id="UP001363151">
    <property type="component" value="Unassembled WGS sequence"/>
</dbReference>
<organism evidence="8 9">
    <name type="scientific">Aureococcus anophagefferens</name>
    <name type="common">Harmful bloom alga</name>
    <dbReference type="NCBI Taxonomy" id="44056"/>
    <lineage>
        <taxon>Eukaryota</taxon>
        <taxon>Sar</taxon>
        <taxon>Stramenopiles</taxon>
        <taxon>Ochrophyta</taxon>
        <taxon>Pelagophyceae</taxon>
        <taxon>Pelagomonadales</taxon>
        <taxon>Pelagomonadaceae</taxon>
        <taxon>Aureococcus</taxon>
    </lineage>
</organism>
<dbReference type="InterPro" id="IPR011009">
    <property type="entry name" value="Kinase-like_dom_sf"/>
</dbReference>
<dbReference type="GO" id="GO:0016301">
    <property type="term" value="F:kinase activity"/>
    <property type="evidence" value="ECO:0007669"/>
    <property type="project" value="UniProtKB-KW"/>
</dbReference>
<evidence type="ECO:0000256" key="2">
    <source>
        <dbReference type="ARBA" id="ARBA00022741"/>
    </source>
</evidence>
<gene>
    <name evidence="8" type="ORF">SO694_00005273</name>
</gene>
<dbReference type="Pfam" id="PF00069">
    <property type="entry name" value="Pkinase"/>
    <property type="match status" value="1"/>
</dbReference>
<keyword evidence="3 8" id="KW-0418">Kinase</keyword>
<dbReference type="PANTHER" id="PTHR48016:SF56">
    <property type="entry name" value="MAPKK KINASE"/>
    <property type="match status" value="1"/>
</dbReference>
<sequence>MEEEEAVTIFVDNGVDRRDAVAVTKRVRSLDADALVAGDTIAMLVEGLAPETQDALVAITARQPALAARRRCAPPPAVAAARERPPATRRRARAARDAPPARAPPRERAARDAGAARERPPPPAAESPAAAPSARGPAARQASLCNYDTSDLMFPPELLAEFQPARATQQSVRSYEAARASEDAASGRNLRSRSEPAPVRAERPPGIRPGKWKLGKLIGSGSYGTVFQGLRLDTGALIAIKTLILPATHDERDALREIEQLHGEIEVMSGPGRETNDVAPLSRSYGVDARVSLSGERENTIRPNVGRSDFDVAELERFRSTARSTGRLRRRSSLRHENIVEYLGAEIEEADRKLHIFQEWVPGGSLSAVVRTFGGRLDDDVNRRYLEHCLRGLVYLHEHRVVHRDVKGENVLISDTGVAKLADMGASKRIHAEGTLLDTESSLKGTPYFMAPEQMRQKRVGRRADVWAMGGLALLMATGDPPWKALKLSSPYALFCVEINHCRVEDLSSTQALMMAVLESDAGPPLEPYAALLAPDLRHFVETCFTRDVDARPTARAMLRHAFLRPGDSDDELGRSAASAVGPEPPPRAPSSLGLNELKSTLLARAKS</sequence>
<dbReference type="PANTHER" id="PTHR48016">
    <property type="entry name" value="MAP KINASE KINASE KINASE SSK2-RELATED-RELATED"/>
    <property type="match status" value="1"/>
</dbReference>
<dbReference type="EMBL" id="JBBJCI010000039">
    <property type="protein sequence ID" value="KAK7249868.1"/>
    <property type="molecule type" value="Genomic_DNA"/>
</dbReference>
<dbReference type="PROSITE" id="PS50011">
    <property type="entry name" value="PROTEIN_KINASE_DOM"/>
    <property type="match status" value="1"/>
</dbReference>
<proteinExistence type="predicted"/>
<keyword evidence="1" id="KW-0808">Transferase</keyword>
<dbReference type="Gene3D" id="1.10.510.10">
    <property type="entry name" value="Transferase(Phosphotransferase) domain 1"/>
    <property type="match status" value="1"/>
</dbReference>
<reference evidence="8 9" key="1">
    <citation type="submission" date="2024-03" db="EMBL/GenBank/DDBJ databases">
        <title>Aureococcus anophagefferens CCMP1851 and Kratosvirus quantuckense: Draft genome of a second virus-susceptible host strain in the model system.</title>
        <authorList>
            <person name="Chase E."/>
            <person name="Truchon A.R."/>
            <person name="Schepens W."/>
            <person name="Wilhelm S.W."/>
        </authorList>
    </citation>
    <scope>NUCLEOTIDE SEQUENCE [LARGE SCALE GENOMIC DNA]</scope>
    <source>
        <strain evidence="8 9">CCMP1851</strain>
    </source>
</reference>
<evidence type="ECO:0000259" key="7">
    <source>
        <dbReference type="PROSITE" id="PS50011"/>
    </source>
</evidence>
<feature type="compositionally biased region" description="Basic and acidic residues" evidence="6">
    <location>
        <begin position="104"/>
        <end position="120"/>
    </location>
</feature>
<name>A0ABR1GA27_AURAN</name>
<feature type="region of interest" description="Disordered" evidence="6">
    <location>
        <begin position="568"/>
        <end position="608"/>
    </location>
</feature>
<evidence type="ECO:0000256" key="4">
    <source>
        <dbReference type="ARBA" id="ARBA00022840"/>
    </source>
</evidence>
<dbReference type="InterPro" id="IPR017441">
    <property type="entry name" value="Protein_kinase_ATP_BS"/>
</dbReference>